<dbReference type="AlphaFoldDB" id="A0A7K9GMN7"/>
<reference evidence="1 2" key="1">
    <citation type="submission" date="2019-09" db="EMBL/GenBank/DDBJ databases">
        <title>Bird 10,000 Genomes (B10K) Project - Family phase.</title>
        <authorList>
            <person name="Zhang G."/>
        </authorList>
    </citation>
    <scope>NUCLEOTIDE SEQUENCE [LARGE SCALE GENOMIC DNA]</scope>
    <source>
        <strain evidence="1">B10K-DU-001-19</strain>
        <tissue evidence="1">Muscle</tissue>
    </source>
</reference>
<feature type="non-terminal residue" evidence="1">
    <location>
        <position position="252"/>
    </location>
</feature>
<proteinExistence type="predicted"/>
<comment type="caution">
    <text evidence="1">The sequence shown here is derived from an EMBL/GenBank/DDBJ whole genome shotgun (WGS) entry which is preliminary data.</text>
</comment>
<organism evidence="1 2">
    <name type="scientific">Loxia leucoptera</name>
    <name type="common">White-winged crossbill</name>
    <dbReference type="NCBI Taxonomy" id="96539"/>
    <lineage>
        <taxon>Eukaryota</taxon>
        <taxon>Metazoa</taxon>
        <taxon>Chordata</taxon>
        <taxon>Craniata</taxon>
        <taxon>Vertebrata</taxon>
        <taxon>Euteleostomi</taxon>
        <taxon>Archelosauria</taxon>
        <taxon>Archosauria</taxon>
        <taxon>Dinosauria</taxon>
        <taxon>Saurischia</taxon>
        <taxon>Theropoda</taxon>
        <taxon>Coelurosauria</taxon>
        <taxon>Aves</taxon>
        <taxon>Neognathae</taxon>
        <taxon>Neoaves</taxon>
        <taxon>Telluraves</taxon>
        <taxon>Australaves</taxon>
        <taxon>Passeriformes</taxon>
        <taxon>Passeroidea</taxon>
        <taxon>Fringillidae</taxon>
        <taxon>Carduelinae</taxon>
        <taxon>Loxia</taxon>
    </lineage>
</organism>
<feature type="non-terminal residue" evidence="1">
    <location>
        <position position="1"/>
    </location>
</feature>
<dbReference type="InterPro" id="IPR051291">
    <property type="entry name" value="CIMAP"/>
</dbReference>
<evidence type="ECO:0000313" key="1">
    <source>
        <dbReference type="EMBL" id="NXH02012.1"/>
    </source>
</evidence>
<keyword evidence="2" id="KW-1185">Reference proteome</keyword>
<dbReference type="Proteomes" id="UP000573793">
    <property type="component" value="Unassembled WGS sequence"/>
</dbReference>
<dbReference type="EMBL" id="VWZM01008731">
    <property type="protein sequence ID" value="NXH02012.1"/>
    <property type="molecule type" value="Genomic_DNA"/>
</dbReference>
<dbReference type="PANTHER" id="PTHR21580:SF28">
    <property type="entry name" value="BOREALIN N-TERMINAL DOMAIN-CONTAINING PROTEIN-RELATED"/>
    <property type="match status" value="1"/>
</dbReference>
<accession>A0A7K9GMN7</accession>
<gene>
    <name evidence="1" type="primary">Odf3_1</name>
    <name evidence="1" type="ORF">LOXLEU_R11213</name>
</gene>
<dbReference type="PANTHER" id="PTHR21580">
    <property type="entry name" value="SHIPPO-1-RELATED"/>
    <property type="match status" value="1"/>
</dbReference>
<evidence type="ECO:0000313" key="2">
    <source>
        <dbReference type="Proteomes" id="UP000573793"/>
    </source>
</evidence>
<dbReference type="GO" id="GO:0005856">
    <property type="term" value="C:cytoskeleton"/>
    <property type="evidence" value="ECO:0007669"/>
    <property type="project" value="TreeGrafter"/>
</dbReference>
<name>A0A7K9GMN7_LOXLE</name>
<dbReference type="Pfam" id="PF07004">
    <property type="entry name" value="SHIPPO-rpt"/>
    <property type="match status" value="3"/>
</dbReference>
<dbReference type="InterPro" id="IPR010736">
    <property type="entry name" value="SHIPPO-rpt"/>
</dbReference>
<sequence>MEGPWVGNWRPHPRRGPILAEYTTPGPKYGLPGLTGHMAHDPTRDRAPAYSFRGTKAPSTDNCSPGPRYFIQPSITKTGKYVPPTALLLGRPKSKILVTPGPSDYLTELANKHVYYTAPSNHMVFRPKDLKGFRTPGPGTYSLPRILGPHTAYTHAEPCYSMTGKSKYQSCFQDVAKTPGPAAFARVDLDVYKTRAPKFSMGLKTKLPGKGSFPGPAEYSLGKVALTKARDPAYTFGLRHSVYKASLIPATH</sequence>
<protein>
    <submittedName>
        <fullName evidence="1">ODF3A protein</fullName>
    </submittedName>
</protein>